<organism evidence="1 2">
    <name type="scientific">Candidatus Nitrosarchaeum limnium BG20</name>
    <dbReference type="NCBI Taxonomy" id="859192"/>
    <lineage>
        <taxon>Archaea</taxon>
        <taxon>Nitrososphaerota</taxon>
        <taxon>Nitrososphaeria</taxon>
        <taxon>Nitrosopumilales</taxon>
        <taxon>Nitrosopumilaceae</taxon>
        <taxon>Nitrosarchaeum</taxon>
    </lineage>
</organism>
<evidence type="ECO:0000313" key="1">
    <source>
        <dbReference type="EMBL" id="EPA06585.1"/>
    </source>
</evidence>
<sequence>MHVKTVMVLWLLLLYAWFVKEQQLGNVFIAKEMSSQVLIYLAVL</sequence>
<proteinExistence type="predicted"/>
<name>S2E605_9ARCH</name>
<accession>S2E605</accession>
<reference evidence="1 2" key="1">
    <citation type="journal article" date="2012" name="J. Bacteriol.">
        <title>Genome Sequence of "Candidatus Nitrosoarchaeum limnia" BG20, a Low-Salinity Ammonia-Oxidizing Archaeon from the San Francisco Bay Estuary.</title>
        <authorList>
            <person name="Mosier A.C."/>
            <person name="Allen E.E."/>
            <person name="Kim M."/>
            <person name="Ferriera S."/>
            <person name="Francis C.A."/>
        </authorList>
    </citation>
    <scope>NUCLEOTIDE SEQUENCE [LARGE SCALE GENOMIC DNA]</scope>
    <source>
        <strain evidence="1 2">BG20</strain>
    </source>
</reference>
<gene>
    <name evidence="1" type="ORF">BG20_I0760</name>
</gene>
<dbReference type="Proteomes" id="UP000014065">
    <property type="component" value="Unassembled WGS sequence"/>
</dbReference>
<protein>
    <submittedName>
        <fullName evidence="1">Uncharacterized protein</fullName>
    </submittedName>
</protein>
<dbReference type="EMBL" id="AHJG01000034">
    <property type="protein sequence ID" value="EPA06585.1"/>
    <property type="molecule type" value="Genomic_DNA"/>
</dbReference>
<dbReference type="AlphaFoldDB" id="S2E605"/>
<evidence type="ECO:0000313" key="2">
    <source>
        <dbReference type="Proteomes" id="UP000014065"/>
    </source>
</evidence>
<keyword evidence="2" id="KW-1185">Reference proteome</keyword>
<comment type="caution">
    <text evidence="1">The sequence shown here is derived from an EMBL/GenBank/DDBJ whole genome shotgun (WGS) entry which is preliminary data.</text>
</comment>